<dbReference type="Proteomes" id="UP000315423">
    <property type="component" value="Unassembled WGS sequence"/>
</dbReference>
<name>A0AC61SBJ2_9EURY</name>
<evidence type="ECO:0000313" key="2">
    <source>
        <dbReference type="Proteomes" id="UP000315423"/>
    </source>
</evidence>
<comment type="caution">
    <text evidence="1">The sequence shown here is derived from an EMBL/GenBank/DDBJ whole genome shotgun (WGS) entry which is preliminary data.</text>
</comment>
<evidence type="ECO:0000313" key="1">
    <source>
        <dbReference type="EMBL" id="TKY92088.1"/>
    </source>
</evidence>
<proteinExistence type="predicted"/>
<dbReference type="EMBL" id="QYBA01000079">
    <property type="protein sequence ID" value="TKY92088.1"/>
    <property type="molecule type" value="Genomic_DNA"/>
</dbReference>
<accession>A0AC61SBJ2</accession>
<reference evidence="1" key="1">
    <citation type="submission" date="2018-09" db="EMBL/GenBank/DDBJ databases">
        <title>A genomic encyclopedia of anaerobic methanotrophic archaea.</title>
        <authorList>
            <person name="Skennerton C.T."/>
            <person name="Chadwick G.L."/>
            <person name="Laso-Perez R."/>
            <person name="Leu A.O."/>
            <person name="Speth D.R."/>
            <person name="Yu H."/>
            <person name="Morgan-Lang C."/>
            <person name="Hatzenpichler R."/>
            <person name="Goudeau D."/>
            <person name="Malmstrom R."/>
            <person name="Woyke T."/>
            <person name="Hallam S."/>
            <person name="Tyson G.W."/>
            <person name="Wegener G."/>
            <person name="Boetius A."/>
            <person name="Orphan V.J."/>
        </authorList>
    </citation>
    <scope>NUCLEOTIDE SEQUENCE</scope>
    <source>
        <strain evidence="1">CONS3730D10UFb2</strain>
    </source>
</reference>
<protein>
    <submittedName>
        <fullName evidence="1">Uncharacterized protein</fullName>
    </submittedName>
</protein>
<sequence>MLPLVLITFTEYLNNSSYKNLFFTIIALTLLGFSLHLLFASSILILLLILFKYADTKNLTVIKKGIIPLLLCIPLNTYWLGPVLFYDKTSLSTISHLNIIFFAPLTDIASVLYSTASMHGFWRGGIIYAKDIVPFTQYFFIVIFIFAVHGFLTYYKDPGIGYIVKALGVTAIIALLLGTGICGPASSVFEWMFQNVPLFNGMRDSQKFIALLVLAYAYLGCLGVQEFREDLKSVNVRRKYFATAVVVLVLISPLIYTFPMFTGFAGQVKSTDYPQEWYEVNAFLEENAGDSQLLFLPWHQYMEFSWVPNIDKKIANPASVFFTNSVIRGDNVEIGSIYSQSDKPVSKYLEYILGPGLNSNTNTNTDTKENVTNLGELLVPLNVKYVLLTKEVDWENYDELLHDQEDLELVLENDCFKVYENQYRVSHSYSVDKVVYVSGMEEFLKRSKLEDISRSVYVIDEQMAGKVLEFSDGERGLLKTRKVHSAKYCVEGTKKNLTVFTQKQDTSYPYWTMDGKEPEYQMLGFIPVFESVSGDSEADLKYKRFYKLYLPAYIVSLVSFVVLVVIFIRRHEDSFDL</sequence>
<gene>
    <name evidence="1" type="ORF">C5S46_02485</name>
</gene>
<organism evidence="1 2">
    <name type="scientific">Candidatus Methanomarinus sp</name>
    <dbReference type="NCBI Taxonomy" id="3386244"/>
    <lineage>
        <taxon>Archaea</taxon>
        <taxon>Methanobacteriati</taxon>
        <taxon>Methanobacteriota</taxon>
        <taxon>Stenosarchaea group</taxon>
        <taxon>Methanomicrobia</taxon>
        <taxon>Methanosarcinales</taxon>
        <taxon>ANME-2 cluster</taxon>
        <taxon>Candidatus Methanocomedenaceae</taxon>
        <taxon>Candidatus Methanomarinus</taxon>
    </lineage>
</organism>